<gene>
    <name evidence="1" type="ORF">CCMSSC00406_0007766</name>
</gene>
<proteinExistence type="predicted"/>
<sequence>MNSSPVPSVEVIVAMMAFMNLSASDARSYAHNFNEAANRISPAQASPAASPANDTVPAAAPAANTNVPAAAPAASPANDTVPAAAPAANANVPAAAPAASPANDTVPAAAPAAPAANANAPAAAAPPAPAANANAPAAAAPPAPTGPPNGTTAPWVVPVGYNYHLPEADEDGPYYAVVRGNAVGVFAGWEATSPLVTGVSGAIFRTVPTITSGQARVVTAINNGTAAIIP</sequence>
<protein>
    <submittedName>
        <fullName evidence="1">Uncharacterized protein</fullName>
    </submittedName>
</protein>
<dbReference type="Proteomes" id="UP000824881">
    <property type="component" value="Unassembled WGS sequence"/>
</dbReference>
<accession>A0ACB7J926</accession>
<comment type="caution">
    <text evidence="1">The sequence shown here is derived from an EMBL/GenBank/DDBJ whole genome shotgun (WGS) entry which is preliminary data.</text>
</comment>
<dbReference type="EMBL" id="WQMT02000002">
    <property type="protein sequence ID" value="KAG9225756.1"/>
    <property type="molecule type" value="Genomic_DNA"/>
</dbReference>
<name>A0ACB7J926_PLECO</name>
<organism evidence="1 2">
    <name type="scientific">Pleurotus cornucopiae</name>
    <name type="common">Cornucopia mushroom</name>
    <dbReference type="NCBI Taxonomy" id="5321"/>
    <lineage>
        <taxon>Eukaryota</taxon>
        <taxon>Fungi</taxon>
        <taxon>Dikarya</taxon>
        <taxon>Basidiomycota</taxon>
        <taxon>Agaricomycotina</taxon>
        <taxon>Agaricomycetes</taxon>
        <taxon>Agaricomycetidae</taxon>
        <taxon>Agaricales</taxon>
        <taxon>Pleurotineae</taxon>
        <taxon>Pleurotaceae</taxon>
        <taxon>Pleurotus</taxon>
    </lineage>
</organism>
<reference evidence="1 2" key="1">
    <citation type="journal article" date="2021" name="Appl. Environ. Microbiol.">
        <title>Genetic linkage and physical mapping for an oyster mushroom Pleurotus cornucopiae and QTL analysis for the trait cap color.</title>
        <authorList>
            <person name="Zhang Y."/>
            <person name="Gao W."/>
            <person name="Sonnenberg A."/>
            <person name="Chen Q."/>
            <person name="Zhang J."/>
            <person name="Huang C."/>
        </authorList>
    </citation>
    <scope>NUCLEOTIDE SEQUENCE [LARGE SCALE GENOMIC DNA]</scope>
    <source>
        <strain evidence="1">CCMSSC00406</strain>
    </source>
</reference>
<keyword evidence="2" id="KW-1185">Reference proteome</keyword>
<evidence type="ECO:0000313" key="2">
    <source>
        <dbReference type="Proteomes" id="UP000824881"/>
    </source>
</evidence>
<evidence type="ECO:0000313" key="1">
    <source>
        <dbReference type="EMBL" id="KAG9225756.1"/>
    </source>
</evidence>